<dbReference type="AlphaFoldDB" id="A0A8J2T410"/>
<feature type="transmembrane region" description="Helical" evidence="1">
    <location>
        <begin position="143"/>
        <end position="160"/>
    </location>
</feature>
<dbReference type="InterPro" id="IPR009305">
    <property type="entry name" value="Mpo1-like"/>
</dbReference>
<organism evidence="2 3">
    <name type="scientific">Zygosaccharomyces bailii (strain CLIB 213 / ATCC 58445 / CBS 680 / BCRC 21525 / NBRC 1098 / NCYC 1416 / NRRL Y-2227)</name>
    <dbReference type="NCBI Taxonomy" id="1333698"/>
    <lineage>
        <taxon>Eukaryota</taxon>
        <taxon>Fungi</taxon>
        <taxon>Dikarya</taxon>
        <taxon>Ascomycota</taxon>
        <taxon>Saccharomycotina</taxon>
        <taxon>Saccharomycetes</taxon>
        <taxon>Saccharomycetales</taxon>
        <taxon>Saccharomycetaceae</taxon>
        <taxon>Zygosaccharomyces</taxon>
    </lineage>
</organism>
<keyword evidence="1" id="KW-1133">Transmembrane helix</keyword>
<keyword evidence="3" id="KW-1185">Reference proteome</keyword>
<dbReference type="GO" id="GO:0016020">
    <property type="term" value="C:membrane"/>
    <property type="evidence" value="ECO:0007669"/>
    <property type="project" value="GOC"/>
</dbReference>
<evidence type="ECO:0000313" key="3">
    <source>
        <dbReference type="Proteomes" id="UP000019375"/>
    </source>
</evidence>
<keyword evidence="1" id="KW-0812">Transmembrane</keyword>
<feature type="transmembrane region" description="Helical" evidence="1">
    <location>
        <begin position="109"/>
        <end position="131"/>
    </location>
</feature>
<dbReference type="PANTHER" id="PTHR28026:SF9">
    <property type="entry name" value="2-HYDROXY-PALMITIC ACID DIOXYGENASE MPO1"/>
    <property type="match status" value="1"/>
</dbReference>
<dbReference type="Proteomes" id="UP000019375">
    <property type="component" value="Unassembled WGS sequence"/>
</dbReference>
<dbReference type="EMBL" id="HG316454">
    <property type="protein sequence ID" value="CDF87533.1"/>
    <property type="molecule type" value="Genomic_DNA"/>
</dbReference>
<proteinExistence type="predicted"/>
<sequence>MGGYCRHLGDIFNNMTATNARLCAQLLQYKRYHHQQTNVRIHMIFIPTILCSTVCILHRVPLGCGITLAHLFSIAYSLYYISLCLLPGLLASSLFILLLWALDEKRIHFSFYTEAGLFVLGWVAQFIGHGFFEHRKPALLDNLVQSLVAAPYFVLFELLFKLGFFAELKVDLESEIVASRKTLSND</sequence>
<dbReference type="GO" id="GO:0005783">
    <property type="term" value="C:endoplasmic reticulum"/>
    <property type="evidence" value="ECO:0007669"/>
    <property type="project" value="TreeGrafter"/>
</dbReference>
<dbReference type="Pfam" id="PF06127">
    <property type="entry name" value="Mpo1-like"/>
    <property type="match status" value="1"/>
</dbReference>
<reference evidence="3" key="1">
    <citation type="journal article" date="2013" name="Genome Announc.">
        <title>Genome sequence of the food spoilage yeast Zygosaccharomyces bailii CLIB 213(T).</title>
        <authorList>
            <person name="Galeote V."/>
            <person name="Bigey F."/>
            <person name="Devillers H."/>
            <person name="Neuveglise C."/>
            <person name="Dequin S."/>
        </authorList>
    </citation>
    <scope>NUCLEOTIDE SEQUENCE [LARGE SCALE GENOMIC DNA]</scope>
    <source>
        <strain evidence="3">CLIB 213 / ATCC 58445 / CBS 680 / CCRC 21525 / NBRC 1098 / NCYC 1416 / NRRL Y-2227</strain>
    </source>
</reference>
<evidence type="ECO:0000313" key="2">
    <source>
        <dbReference type="EMBL" id="CDF87533.1"/>
    </source>
</evidence>
<feature type="transmembrane region" description="Helical" evidence="1">
    <location>
        <begin position="80"/>
        <end position="102"/>
    </location>
</feature>
<accession>A0A8J2T410</accession>
<gene>
    <name evidence="2" type="ORF">BN860_08570g</name>
</gene>
<dbReference type="PANTHER" id="PTHR28026">
    <property type="entry name" value="DUF962 DOMAIN PROTEIN (AFU_ORTHOLOGUE AFUA_8G05310)"/>
    <property type="match status" value="1"/>
</dbReference>
<dbReference type="GO" id="GO:0046521">
    <property type="term" value="P:sphingoid catabolic process"/>
    <property type="evidence" value="ECO:0007669"/>
    <property type="project" value="TreeGrafter"/>
</dbReference>
<dbReference type="OrthoDB" id="2124888at2759"/>
<evidence type="ECO:0000256" key="1">
    <source>
        <dbReference type="SAM" id="Phobius"/>
    </source>
</evidence>
<protein>
    <submittedName>
        <fullName evidence="2">BN860_08570g1_1</fullName>
    </submittedName>
</protein>
<keyword evidence="1" id="KW-0472">Membrane</keyword>
<name>A0A8J2T410_ZYGB2</name>
<feature type="transmembrane region" description="Helical" evidence="1">
    <location>
        <begin position="39"/>
        <end position="60"/>
    </location>
</feature>